<dbReference type="AlphaFoldDB" id="A0A9J6EXM7"/>
<dbReference type="Proteomes" id="UP000821866">
    <property type="component" value="Chromosome 1"/>
</dbReference>
<dbReference type="EMBL" id="JABSTU010000001">
    <property type="protein sequence ID" value="KAH8039214.1"/>
    <property type="molecule type" value="Genomic_DNA"/>
</dbReference>
<feature type="region of interest" description="Disordered" evidence="1">
    <location>
        <begin position="203"/>
        <end position="224"/>
    </location>
</feature>
<comment type="caution">
    <text evidence="2">The sequence shown here is derived from an EMBL/GenBank/DDBJ whole genome shotgun (WGS) entry which is preliminary data.</text>
</comment>
<feature type="region of interest" description="Disordered" evidence="1">
    <location>
        <begin position="96"/>
        <end position="116"/>
    </location>
</feature>
<proteinExistence type="predicted"/>
<accession>A0A9J6EXM7</accession>
<feature type="region of interest" description="Disordered" evidence="1">
    <location>
        <begin position="1"/>
        <end position="43"/>
    </location>
</feature>
<keyword evidence="3" id="KW-1185">Reference proteome</keyword>
<name>A0A9J6EXM7_RHIMP</name>
<sequence>MSGPLQREQQAVGEGKGSMAPGISGRQQFLTPPRTPPGCGVLLDVDETGTAGLPGTPPRLFQTAWRQLSAALLRRVMYRKNVSRTSLGVVNASAADAISSDTSEPSQVKQADVKKKRKNLPVPRYENRRTSCLSEERFDEKDGDREKLFSNGRPFAIKSFYDVRPELQSCAFQRALRHVCTLTGVLTAAAATAAATARGVGLDPYTWPVDQSEDEGDQTPMYAH</sequence>
<protein>
    <submittedName>
        <fullName evidence="2">Uncharacterized protein</fullName>
    </submittedName>
</protein>
<reference evidence="2" key="1">
    <citation type="journal article" date="2020" name="Cell">
        <title>Large-Scale Comparative Analyses of Tick Genomes Elucidate Their Genetic Diversity and Vector Capacities.</title>
        <authorList>
            <consortium name="Tick Genome and Microbiome Consortium (TIGMIC)"/>
            <person name="Jia N."/>
            <person name="Wang J."/>
            <person name="Shi W."/>
            <person name="Du L."/>
            <person name="Sun Y."/>
            <person name="Zhan W."/>
            <person name="Jiang J.F."/>
            <person name="Wang Q."/>
            <person name="Zhang B."/>
            <person name="Ji P."/>
            <person name="Bell-Sakyi L."/>
            <person name="Cui X.M."/>
            <person name="Yuan T.T."/>
            <person name="Jiang B.G."/>
            <person name="Yang W.F."/>
            <person name="Lam T.T."/>
            <person name="Chang Q.C."/>
            <person name="Ding S.J."/>
            <person name="Wang X.J."/>
            <person name="Zhu J.G."/>
            <person name="Ruan X.D."/>
            <person name="Zhao L."/>
            <person name="Wei J.T."/>
            <person name="Ye R.Z."/>
            <person name="Que T.C."/>
            <person name="Du C.H."/>
            <person name="Zhou Y.H."/>
            <person name="Cheng J.X."/>
            <person name="Dai P.F."/>
            <person name="Guo W.B."/>
            <person name="Han X.H."/>
            <person name="Huang E.J."/>
            <person name="Li L.F."/>
            <person name="Wei W."/>
            <person name="Gao Y.C."/>
            <person name="Liu J.Z."/>
            <person name="Shao H.Z."/>
            <person name="Wang X."/>
            <person name="Wang C.C."/>
            <person name="Yang T.C."/>
            <person name="Huo Q.B."/>
            <person name="Li W."/>
            <person name="Chen H.Y."/>
            <person name="Chen S.E."/>
            <person name="Zhou L.G."/>
            <person name="Ni X.B."/>
            <person name="Tian J.H."/>
            <person name="Sheng Y."/>
            <person name="Liu T."/>
            <person name="Pan Y.S."/>
            <person name="Xia L.Y."/>
            <person name="Li J."/>
            <person name="Zhao F."/>
            <person name="Cao W.C."/>
        </authorList>
    </citation>
    <scope>NUCLEOTIDE SEQUENCE</scope>
    <source>
        <strain evidence="2">Rmic-2018</strain>
    </source>
</reference>
<reference evidence="2" key="2">
    <citation type="submission" date="2021-09" db="EMBL/GenBank/DDBJ databases">
        <authorList>
            <person name="Jia N."/>
            <person name="Wang J."/>
            <person name="Shi W."/>
            <person name="Du L."/>
            <person name="Sun Y."/>
            <person name="Zhan W."/>
            <person name="Jiang J."/>
            <person name="Wang Q."/>
            <person name="Zhang B."/>
            <person name="Ji P."/>
            <person name="Sakyi L.B."/>
            <person name="Cui X."/>
            <person name="Yuan T."/>
            <person name="Jiang B."/>
            <person name="Yang W."/>
            <person name="Lam T.T.-Y."/>
            <person name="Chang Q."/>
            <person name="Ding S."/>
            <person name="Wang X."/>
            <person name="Zhu J."/>
            <person name="Ruan X."/>
            <person name="Zhao L."/>
            <person name="Wei J."/>
            <person name="Que T."/>
            <person name="Du C."/>
            <person name="Cheng J."/>
            <person name="Dai P."/>
            <person name="Han X."/>
            <person name="Huang E."/>
            <person name="Gao Y."/>
            <person name="Liu J."/>
            <person name="Shao H."/>
            <person name="Ye R."/>
            <person name="Li L."/>
            <person name="Wei W."/>
            <person name="Wang X."/>
            <person name="Wang C."/>
            <person name="Huo Q."/>
            <person name="Li W."/>
            <person name="Guo W."/>
            <person name="Chen H."/>
            <person name="Chen S."/>
            <person name="Zhou L."/>
            <person name="Zhou L."/>
            <person name="Ni X."/>
            <person name="Tian J."/>
            <person name="Zhou Y."/>
            <person name="Sheng Y."/>
            <person name="Liu T."/>
            <person name="Pan Y."/>
            <person name="Xia L."/>
            <person name="Li J."/>
            <person name="Zhao F."/>
            <person name="Cao W."/>
        </authorList>
    </citation>
    <scope>NUCLEOTIDE SEQUENCE</scope>
    <source>
        <strain evidence="2">Rmic-2018</strain>
        <tissue evidence="2">Larvae</tissue>
    </source>
</reference>
<evidence type="ECO:0000313" key="2">
    <source>
        <dbReference type="EMBL" id="KAH8039214.1"/>
    </source>
</evidence>
<organism evidence="2 3">
    <name type="scientific">Rhipicephalus microplus</name>
    <name type="common">Cattle tick</name>
    <name type="synonym">Boophilus microplus</name>
    <dbReference type="NCBI Taxonomy" id="6941"/>
    <lineage>
        <taxon>Eukaryota</taxon>
        <taxon>Metazoa</taxon>
        <taxon>Ecdysozoa</taxon>
        <taxon>Arthropoda</taxon>
        <taxon>Chelicerata</taxon>
        <taxon>Arachnida</taxon>
        <taxon>Acari</taxon>
        <taxon>Parasitiformes</taxon>
        <taxon>Ixodida</taxon>
        <taxon>Ixodoidea</taxon>
        <taxon>Ixodidae</taxon>
        <taxon>Rhipicephalinae</taxon>
        <taxon>Rhipicephalus</taxon>
        <taxon>Boophilus</taxon>
    </lineage>
</organism>
<gene>
    <name evidence="2" type="ORF">HPB51_005460</name>
</gene>
<evidence type="ECO:0000313" key="3">
    <source>
        <dbReference type="Proteomes" id="UP000821866"/>
    </source>
</evidence>
<evidence type="ECO:0000256" key="1">
    <source>
        <dbReference type="SAM" id="MobiDB-lite"/>
    </source>
</evidence>